<accession>A0ABQ3V671</accession>
<evidence type="ECO:0000313" key="2">
    <source>
        <dbReference type="Proteomes" id="UP000654345"/>
    </source>
</evidence>
<proteinExistence type="predicted"/>
<keyword evidence="2" id="KW-1185">Reference proteome</keyword>
<gene>
    <name evidence="1" type="ORF">KSB_89290</name>
</gene>
<comment type="caution">
    <text evidence="1">The sequence shown here is derived from an EMBL/GenBank/DDBJ whole genome shotgun (WGS) entry which is preliminary data.</text>
</comment>
<dbReference type="RefSeq" id="WP_201376569.1">
    <property type="nucleotide sequence ID" value="NZ_BNJG01000005.1"/>
</dbReference>
<dbReference type="EMBL" id="BNJG01000005">
    <property type="protein sequence ID" value="GHO60454.1"/>
    <property type="molecule type" value="Genomic_DNA"/>
</dbReference>
<evidence type="ECO:0000313" key="1">
    <source>
        <dbReference type="EMBL" id="GHO60454.1"/>
    </source>
</evidence>
<organism evidence="1 2">
    <name type="scientific">Ktedonobacter robiniae</name>
    <dbReference type="NCBI Taxonomy" id="2778365"/>
    <lineage>
        <taxon>Bacteria</taxon>
        <taxon>Bacillati</taxon>
        <taxon>Chloroflexota</taxon>
        <taxon>Ktedonobacteria</taxon>
        <taxon>Ktedonobacterales</taxon>
        <taxon>Ktedonobacteraceae</taxon>
        <taxon>Ktedonobacter</taxon>
    </lineage>
</organism>
<dbReference type="Proteomes" id="UP000654345">
    <property type="component" value="Unassembled WGS sequence"/>
</dbReference>
<sequence>MQGGHESGRANEQQRTDLIIEEIGTDALGKDEREVLCLVNDKQIDPGVFEGSGSRVPEFGRD</sequence>
<protein>
    <submittedName>
        <fullName evidence="1">Uncharacterized protein</fullName>
    </submittedName>
</protein>
<reference evidence="1 2" key="1">
    <citation type="journal article" date="2021" name="Int. J. Syst. Evol. Microbiol.">
        <title>Reticulibacter mediterranei gen. nov., sp. nov., within the new family Reticulibacteraceae fam. nov., and Ktedonospora formicarum gen. nov., sp. nov., Ktedonobacter robiniae sp. nov., Dictyobacter formicarum sp. nov. and Dictyobacter arantiisoli sp. nov., belonging to the class Ktedonobacteria.</title>
        <authorList>
            <person name="Yabe S."/>
            <person name="Zheng Y."/>
            <person name="Wang C.M."/>
            <person name="Sakai Y."/>
            <person name="Abe K."/>
            <person name="Yokota A."/>
            <person name="Donadio S."/>
            <person name="Cavaletti L."/>
            <person name="Monciardini P."/>
        </authorList>
    </citation>
    <scope>NUCLEOTIDE SEQUENCE [LARGE SCALE GENOMIC DNA]</scope>
    <source>
        <strain evidence="1 2">SOSP1-30</strain>
    </source>
</reference>
<name>A0ABQ3V671_9CHLR</name>